<evidence type="ECO:0000256" key="1">
    <source>
        <dbReference type="SAM" id="Phobius"/>
    </source>
</evidence>
<name>A0A645HC05_9ZZZZ</name>
<dbReference type="InterPro" id="IPR036259">
    <property type="entry name" value="MFS_trans_sf"/>
</dbReference>
<feature type="transmembrane region" description="Helical" evidence="1">
    <location>
        <begin position="20"/>
        <end position="39"/>
    </location>
</feature>
<dbReference type="SUPFAM" id="SSF103473">
    <property type="entry name" value="MFS general substrate transporter"/>
    <property type="match status" value="1"/>
</dbReference>
<dbReference type="Pfam" id="PF07690">
    <property type="entry name" value="MFS_1"/>
    <property type="match status" value="1"/>
</dbReference>
<reference evidence="2" key="1">
    <citation type="submission" date="2019-08" db="EMBL/GenBank/DDBJ databases">
        <authorList>
            <person name="Kucharzyk K."/>
            <person name="Murdoch R.W."/>
            <person name="Higgins S."/>
            <person name="Loffler F."/>
        </authorList>
    </citation>
    <scope>NUCLEOTIDE SEQUENCE</scope>
</reference>
<keyword evidence="1" id="KW-1133">Transmembrane helix</keyword>
<organism evidence="2">
    <name type="scientific">bioreactor metagenome</name>
    <dbReference type="NCBI Taxonomy" id="1076179"/>
    <lineage>
        <taxon>unclassified sequences</taxon>
        <taxon>metagenomes</taxon>
        <taxon>ecological metagenomes</taxon>
    </lineage>
</organism>
<evidence type="ECO:0008006" key="3">
    <source>
        <dbReference type="Google" id="ProtNLM"/>
    </source>
</evidence>
<accession>A0A645HC05</accession>
<dbReference type="InterPro" id="IPR011701">
    <property type="entry name" value="MFS"/>
</dbReference>
<comment type="caution">
    <text evidence="2">The sequence shown here is derived from an EMBL/GenBank/DDBJ whole genome shotgun (WGS) entry which is preliminary data.</text>
</comment>
<feature type="transmembrane region" description="Helical" evidence="1">
    <location>
        <begin position="142"/>
        <end position="164"/>
    </location>
</feature>
<dbReference type="Gene3D" id="1.20.1250.20">
    <property type="entry name" value="MFS general substrate transporter like domains"/>
    <property type="match status" value="1"/>
</dbReference>
<proteinExistence type="predicted"/>
<feature type="transmembrane region" description="Helical" evidence="1">
    <location>
        <begin position="51"/>
        <end position="69"/>
    </location>
</feature>
<feature type="transmembrane region" description="Helical" evidence="1">
    <location>
        <begin position="75"/>
        <end position="97"/>
    </location>
</feature>
<evidence type="ECO:0000313" key="2">
    <source>
        <dbReference type="EMBL" id="MPN33333.1"/>
    </source>
</evidence>
<keyword evidence="1" id="KW-0812">Transmembrane</keyword>
<sequence>MPTLLHEKFNLSLTDAGFSSMFYHHVFAFTGIIFGGIFSDKLARKSKYSRLIMQAFGLFLGAPFIFWMGQSSSLIPVYIALAGFGLGRGIFEANFITTLFATIEPKYRASVNGLVLSFVFIIGSISPYLLGSFKQSFGLSNGLSSLGFAYIIGGICVIIVWKLFFAKDIVLEPMEQ</sequence>
<dbReference type="GO" id="GO:0022857">
    <property type="term" value="F:transmembrane transporter activity"/>
    <property type="evidence" value="ECO:0007669"/>
    <property type="project" value="InterPro"/>
</dbReference>
<dbReference type="EMBL" id="VSSQ01085781">
    <property type="protein sequence ID" value="MPN33333.1"/>
    <property type="molecule type" value="Genomic_DNA"/>
</dbReference>
<protein>
    <recommendedName>
        <fullName evidence="3">Major facilitator superfamily (MFS) profile domain-containing protein</fullName>
    </recommendedName>
</protein>
<feature type="transmembrane region" description="Helical" evidence="1">
    <location>
        <begin position="109"/>
        <end position="130"/>
    </location>
</feature>
<dbReference type="AlphaFoldDB" id="A0A645HC05"/>
<keyword evidence="1" id="KW-0472">Membrane</keyword>
<gene>
    <name evidence="2" type="ORF">SDC9_180818</name>
</gene>